<accession>A0ACC1QN89</accession>
<dbReference type="EMBL" id="JANAKD010001151">
    <property type="protein sequence ID" value="KAJ3482748.1"/>
    <property type="molecule type" value="Genomic_DNA"/>
</dbReference>
<sequence length="156" mass="17814">MFGQAARAAKMMERLKLQAKASEEEKNRLDRAKIDPFQMFKNTDEDLEWDESGIPVLDATGAALSKNRRKKLAKEWERQKVSKYPPEEAGMHALVPAQVRLYEGVARLNKCWAARHHLQAVDEQMHENNVALRPAWVRQRPGAPAACSRQNVQDIV</sequence>
<evidence type="ECO:0000313" key="2">
    <source>
        <dbReference type="Proteomes" id="UP001148737"/>
    </source>
</evidence>
<protein>
    <submittedName>
        <fullName evidence="1">Uncharacterized protein</fullName>
    </submittedName>
</protein>
<dbReference type="Proteomes" id="UP001148737">
    <property type="component" value="Unassembled WGS sequence"/>
</dbReference>
<organism evidence="1 2">
    <name type="scientific">Lecanicillium saksenae</name>
    <dbReference type="NCBI Taxonomy" id="468837"/>
    <lineage>
        <taxon>Eukaryota</taxon>
        <taxon>Fungi</taxon>
        <taxon>Dikarya</taxon>
        <taxon>Ascomycota</taxon>
        <taxon>Pezizomycotina</taxon>
        <taxon>Sordariomycetes</taxon>
        <taxon>Hypocreomycetidae</taxon>
        <taxon>Hypocreales</taxon>
        <taxon>Cordycipitaceae</taxon>
        <taxon>Lecanicillium</taxon>
    </lineage>
</organism>
<keyword evidence="2" id="KW-1185">Reference proteome</keyword>
<proteinExistence type="predicted"/>
<name>A0ACC1QN89_9HYPO</name>
<evidence type="ECO:0000313" key="1">
    <source>
        <dbReference type="EMBL" id="KAJ3482748.1"/>
    </source>
</evidence>
<gene>
    <name evidence="1" type="ORF">NLG97_g7485</name>
</gene>
<comment type="caution">
    <text evidence="1">The sequence shown here is derived from an EMBL/GenBank/DDBJ whole genome shotgun (WGS) entry which is preliminary data.</text>
</comment>
<reference evidence="1" key="1">
    <citation type="submission" date="2022-07" db="EMBL/GenBank/DDBJ databases">
        <title>Genome Sequence of Lecanicillium saksenae.</title>
        <authorList>
            <person name="Buettner E."/>
        </authorList>
    </citation>
    <scope>NUCLEOTIDE SEQUENCE</scope>
    <source>
        <strain evidence="1">VT-O1</strain>
    </source>
</reference>